<dbReference type="CDD" id="cd10283">
    <property type="entry name" value="MnuA_DNase1-like"/>
    <property type="match status" value="1"/>
</dbReference>
<dbReference type="GO" id="GO:0004519">
    <property type="term" value="F:endonuclease activity"/>
    <property type="evidence" value="ECO:0007669"/>
    <property type="project" value="UniProtKB-KW"/>
</dbReference>
<dbReference type="InterPro" id="IPR036691">
    <property type="entry name" value="Endo/exonu/phosph_ase_sf"/>
</dbReference>
<protein>
    <submittedName>
        <fullName evidence="2">Endonuclease/exonuclease/phosphatase family protein</fullName>
    </submittedName>
</protein>
<dbReference type="Proteomes" id="UP001596135">
    <property type="component" value="Unassembled WGS sequence"/>
</dbReference>
<dbReference type="Pfam" id="PF03372">
    <property type="entry name" value="Exo_endo_phos"/>
    <property type="match status" value="1"/>
</dbReference>
<name>A0ABW1LFJ5_9ACTN</name>
<keyword evidence="3" id="KW-1185">Reference proteome</keyword>
<evidence type="ECO:0000259" key="1">
    <source>
        <dbReference type="Pfam" id="PF03372"/>
    </source>
</evidence>
<evidence type="ECO:0000313" key="2">
    <source>
        <dbReference type="EMBL" id="MFC6041827.1"/>
    </source>
</evidence>
<organism evidence="2 3">
    <name type="scientific">Nocardioides hankookensis</name>
    <dbReference type="NCBI Taxonomy" id="443157"/>
    <lineage>
        <taxon>Bacteria</taxon>
        <taxon>Bacillati</taxon>
        <taxon>Actinomycetota</taxon>
        <taxon>Actinomycetes</taxon>
        <taxon>Propionibacteriales</taxon>
        <taxon>Nocardioidaceae</taxon>
        <taxon>Nocardioides</taxon>
    </lineage>
</organism>
<keyword evidence="2" id="KW-0255">Endonuclease</keyword>
<dbReference type="Gene3D" id="3.60.10.10">
    <property type="entry name" value="Endonuclease/exonuclease/phosphatase"/>
    <property type="match status" value="1"/>
</dbReference>
<dbReference type="PANTHER" id="PTHR11371">
    <property type="entry name" value="DEOXYRIBONUCLEASE"/>
    <property type="match status" value="1"/>
</dbReference>
<gene>
    <name evidence="2" type="ORF">ACFPYL_02005</name>
</gene>
<keyword evidence="2" id="KW-0540">Nuclease</keyword>
<keyword evidence="2" id="KW-0378">Hydrolase</keyword>
<feature type="domain" description="Endonuclease/exonuclease/phosphatase" evidence="1">
    <location>
        <begin position="40"/>
        <end position="238"/>
    </location>
</feature>
<dbReference type="SUPFAM" id="SSF56219">
    <property type="entry name" value="DNase I-like"/>
    <property type="match status" value="1"/>
</dbReference>
<sequence>MPDTASPAKKPAAVRAEVKRLRTAASKVVPRRTPDNLLVGSWNIRALAGLTDSWDAPDTASPKRDRRAAALIAAVISRFDVVAVQEVRRDTSGLRAVLAELGSDWEFICSDVTEGDGGNGERLTFLFDTNRVASSGLVGEVVLPPKAGRAVRQFARTPYAASFMRNGVEVILTTVHVVWDGAPARRIPEVTAFANWMRDWADRPRDWSSNLLVLGDFNLEGPGTPMYRAFVSTGLFPPGQLSTLPRTIFDSPTKPHHYDQIAWFSTVDDAGTVTSLLHGLEFTGRAGNFDFVPHVYPSTPKTALSWRVSDHYPLWVEFALTG</sequence>
<dbReference type="RefSeq" id="WP_379149807.1">
    <property type="nucleotide sequence ID" value="NZ_JBHSRJ010000001.1"/>
</dbReference>
<dbReference type="InterPro" id="IPR005135">
    <property type="entry name" value="Endo/exonuclease/phosphatase"/>
</dbReference>
<evidence type="ECO:0000313" key="3">
    <source>
        <dbReference type="Proteomes" id="UP001596135"/>
    </source>
</evidence>
<reference evidence="3" key="1">
    <citation type="journal article" date="2019" name="Int. J. Syst. Evol. Microbiol.">
        <title>The Global Catalogue of Microorganisms (GCM) 10K type strain sequencing project: providing services to taxonomists for standard genome sequencing and annotation.</title>
        <authorList>
            <consortium name="The Broad Institute Genomics Platform"/>
            <consortium name="The Broad Institute Genome Sequencing Center for Infectious Disease"/>
            <person name="Wu L."/>
            <person name="Ma J."/>
        </authorList>
    </citation>
    <scope>NUCLEOTIDE SEQUENCE [LARGE SCALE GENOMIC DNA]</scope>
    <source>
        <strain evidence="3">CCUG 54522</strain>
    </source>
</reference>
<accession>A0ABW1LFJ5</accession>
<dbReference type="PANTHER" id="PTHR11371:SF31">
    <property type="entry name" value="EXTRACELLULAR NUCLEASE"/>
    <property type="match status" value="1"/>
</dbReference>
<comment type="caution">
    <text evidence="2">The sequence shown here is derived from an EMBL/GenBank/DDBJ whole genome shotgun (WGS) entry which is preliminary data.</text>
</comment>
<dbReference type="EMBL" id="JBHSRJ010000001">
    <property type="protein sequence ID" value="MFC6041827.1"/>
    <property type="molecule type" value="Genomic_DNA"/>
</dbReference>
<proteinExistence type="predicted"/>